<comment type="caution">
    <text evidence="1">The sequence shown here is derived from an EMBL/GenBank/DDBJ whole genome shotgun (WGS) entry which is preliminary data.</text>
</comment>
<dbReference type="OrthoDB" id="365839at2759"/>
<dbReference type="Proteomes" id="UP001057455">
    <property type="component" value="Unassembled WGS sequence"/>
</dbReference>
<proteinExistence type="predicted"/>
<keyword evidence="2" id="KW-1185">Reference proteome</keyword>
<protein>
    <submittedName>
        <fullName evidence="1">Ferrous iron transport B, putative</fullName>
    </submittedName>
</protein>
<name>A0A9W5TDU7_BABOV</name>
<gene>
    <name evidence="1" type="ORF">BaOVIS_013680</name>
</gene>
<evidence type="ECO:0000313" key="1">
    <source>
        <dbReference type="EMBL" id="GFE53964.1"/>
    </source>
</evidence>
<dbReference type="AlphaFoldDB" id="A0A9W5TDU7"/>
<dbReference type="EMBL" id="BLIY01000008">
    <property type="protein sequence ID" value="GFE53964.1"/>
    <property type="molecule type" value="Genomic_DNA"/>
</dbReference>
<accession>A0A9W5TDU7</accession>
<evidence type="ECO:0000313" key="2">
    <source>
        <dbReference type="Proteomes" id="UP001057455"/>
    </source>
</evidence>
<organism evidence="1 2">
    <name type="scientific">Babesia ovis</name>
    <dbReference type="NCBI Taxonomy" id="5869"/>
    <lineage>
        <taxon>Eukaryota</taxon>
        <taxon>Sar</taxon>
        <taxon>Alveolata</taxon>
        <taxon>Apicomplexa</taxon>
        <taxon>Aconoidasida</taxon>
        <taxon>Piroplasmida</taxon>
        <taxon>Babesiidae</taxon>
        <taxon>Babesia</taxon>
    </lineage>
</organism>
<reference evidence="1" key="1">
    <citation type="submission" date="2019-12" db="EMBL/GenBank/DDBJ databases">
        <title>Genome sequence of Babesia ovis.</title>
        <authorList>
            <person name="Yamagishi J."/>
            <person name="Sevinc F."/>
            <person name="Xuan X."/>
        </authorList>
    </citation>
    <scope>NUCLEOTIDE SEQUENCE</scope>
    <source>
        <strain evidence="1">Selcuk</strain>
    </source>
</reference>
<sequence length="328" mass="36713">MSESQCSYTHAYSSKFYDECESASENFLYRGVAESAKEENKGTKTRHRHTLIAEIKRTLGCCFGSRNGNRPLLYDFGVDLPTVFGNSNSQQSTPRGIVSRDDGDKVLWAIEASKEYARNVLRLSDARWVALSWVSKVANGETITYRVINSLVIDAQKAKNSIEAISKAVIKNFPGLQLADGISSFETVDHAMAIDAVMDYKNEHATLNRASFAIILKRNCCFALYFNNRGESCDLALLEVVIAGKHGSTNTIRMLAFSRLKHMRDYLMDIDALKTCTTLYCYTFNLKSLQYATRKGIAKCQIALVGGRSGEIDQTELEDKGKFLVFYD</sequence>